<feature type="compositionally biased region" description="Polar residues" evidence="8">
    <location>
        <begin position="1"/>
        <end position="14"/>
    </location>
</feature>
<sequence length="298" mass="32379">MSTTAVLDQNTPTPTVARGAKRQRGRRHLPRIAVAGILALVFAFPIVWTIIGGFKPTQDANASPPVWWPSHWSVRSFGKLDSSGTSLFDYVWHSAEVTLLTVVLTTVVAVMAGYAFAFFRFRGKGLLFGVSIGMLLVPYPALLISLFTVMVWLGLTNSLIGLALIYTTFQLPFAVYMMRNSFESIPDDIPEAAQIDGCTKISALPRILLPLVTPGIVTVALFAFLAAWNEFLAALVLLNDNTKFTLPIALVNAQNGPLNTIDWGALQAGITVTMLPCVVLFMLLQRYYVSGLVAGTGK</sequence>
<evidence type="ECO:0000256" key="1">
    <source>
        <dbReference type="ARBA" id="ARBA00004651"/>
    </source>
</evidence>
<keyword evidence="3" id="KW-1003">Cell membrane</keyword>
<evidence type="ECO:0000256" key="7">
    <source>
        <dbReference type="RuleBase" id="RU363032"/>
    </source>
</evidence>
<dbReference type="Pfam" id="PF00528">
    <property type="entry name" value="BPD_transp_1"/>
    <property type="match status" value="1"/>
</dbReference>
<evidence type="ECO:0000256" key="8">
    <source>
        <dbReference type="SAM" id="MobiDB-lite"/>
    </source>
</evidence>
<feature type="domain" description="ABC transmembrane type-1" evidence="9">
    <location>
        <begin position="91"/>
        <end position="284"/>
    </location>
</feature>
<evidence type="ECO:0000313" key="10">
    <source>
        <dbReference type="EMBL" id="GAA5190825.1"/>
    </source>
</evidence>
<keyword evidence="2 7" id="KW-0813">Transport</keyword>
<dbReference type="EMBL" id="BAABJQ010000014">
    <property type="protein sequence ID" value="GAA5190825.1"/>
    <property type="molecule type" value="Genomic_DNA"/>
</dbReference>
<evidence type="ECO:0000259" key="9">
    <source>
        <dbReference type="PROSITE" id="PS50928"/>
    </source>
</evidence>
<dbReference type="Gene3D" id="1.10.3720.10">
    <property type="entry name" value="MetI-like"/>
    <property type="match status" value="1"/>
</dbReference>
<comment type="similarity">
    <text evidence="7">Belongs to the binding-protein-dependent transport system permease family.</text>
</comment>
<feature type="transmembrane region" description="Helical" evidence="7">
    <location>
        <begin position="126"/>
        <end position="153"/>
    </location>
</feature>
<gene>
    <name evidence="10" type="ORF">GCM10023322_46860</name>
</gene>
<evidence type="ECO:0000256" key="5">
    <source>
        <dbReference type="ARBA" id="ARBA00022989"/>
    </source>
</evidence>
<accession>A0ABP9S4Q3</accession>
<comment type="caution">
    <text evidence="10">The sequence shown here is derived from an EMBL/GenBank/DDBJ whole genome shotgun (WGS) entry which is preliminary data.</text>
</comment>
<feature type="region of interest" description="Disordered" evidence="8">
    <location>
        <begin position="1"/>
        <end position="22"/>
    </location>
</feature>
<feature type="transmembrane region" description="Helical" evidence="7">
    <location>
        <begin position="97"/>
        <end position="119"/>
    </location>
</feature>
<name>A0ABP9S4Q3_9ACTN</name>
<feature type="transmembrane region" description="Helical" evidence="7">
    <location>
        <begin position="32"/>
        <end position="51"/>
    </location>
</feature>
<proteinExistence type="inferred from homology"/>
<keyword evidence="6 7" id="KW-0472">Membrane</keyword>
<protein>
    <submittedName>
        <fullName evidence="10">Carbohydrate ABC transporter permease</fullName>
    </submittedName>
</protein>
<dbReference type="RefSeq" id="WP_345632856.1">
    <property type="nucleotide sequence ID" value="NZ_BAABJQ010000014.1"/>
</dbReference>
<feature type="transmembrane region" description="Helical" evidence="7">
    <location>
        <begin position="265"/>
        <end position="284"/>
    </location>
</feature>
<dbReference type="PANTHER" id="PTHR43744:SF12">
    <property type="entry name" value="ABC TRANSPORTER PERMEASE PROTEIN MG189-RELATED"/>
    <property type="match status" value="1"/>
</dbReference>
<dbReference type="PROSITE" id="PS50928">
    <property type="entry name" value="ABC_TM1"/>
    <property type="match status" value="1"/>
</dbReference>
<dbReference type="InterPro" id="IPR000515">
    <property type="entry name" value="MetI-like"/>
</dbReference>
<dbReference type="PANTHER" id="PTHR43744">
    <property type="entry name" value="ABC TRANSPORTER PERMEASE PROTEIN MG189-RELATED-RELATED"/>
    <property type="match status" value="1"/>
</dbReference>
<dbReference type="SUPFAM" id="SSF161098">
    <property type="entry name" value="MetI-like"/>
    <property type="match status" value="1"/>
</dbReference>
<feature type="transmembrane region" description="Helical" evidence="7">
    <location>
        <begin position="159"/>
        <end position="178"/>
    </location>
</feature>
<keyword evidence="11" id="KW-1185">Reference proteome</keyword>
<evidence type="ECO:0000256" key="6">
    <source>
        <dbReference type="ARBA" id="ARBA00023136"/>
    </source>
</evidence>
<keyword evidence="5 7" id="KW-1133">Transmembrane helix</keyword>
<evidence type="ECO:0000256" key="2">
    <source>
        <dbReference type="ARBA" id="ARBA00022448"/>
    </source>
</evidence>
<dbReference type="InterPro" id="IPR035906">
    <property type="entry name" value="MetI-like_sf"/>
</dbReference>
<reference evidence="11" key="1">
    <citation type="journal article" date="2019" name="Int. J. Syst. Evol. Microbiol.">
        <title>The Global Catalogue of Microorganisms (GCM) 10K type strain sequencing project: providing services to taxonomists for standard genome sequencing and annotation.</title>
        <authorList>
            <consortium name="The Broad Institute Genomics Platform"/>
            <consortium name="The Broad Institute Genome Sequencing Center for Infectious Disease"/>
            <person name="Wu L."/>
            <person name="Ma J."/>
        </authorList>
    </citation>
    <scope>NUCLEOTIDE SEQUENCE [LARGE SCALE GENOMIC DNA]</scope>
    <source>
        <strain evidence="11">JCM 18304</strain>
    </source>
</reference>
<dbReference type="Proteomes" id="UP001501570">
    <property type="component" value="Unassembled WGS sequence"/>
</dbReference>
<feature type="transmembrane region" description="Helical" evidence="7">
    <location>
        <begin position="207"/>
        <end position="228"/>
    </location>
</feature>
<evidence type="ECO:0000256" key="3">
    <source>
        <dbReference type="ARBA" id="ARBA00022475"/>
    </source>
</evidence>
<comment type="subcellular location">
    <subcellularLocation>
        <location evidence="1 7">Cell membrane</location>
        <topology evidence="1 7">Multi-pass membrane protein</topology>
    </subcellularLocation>
</comment>
<keyword evidence="4 7" id="KW-0812">Transmembrane</keyword>
<dbReference type="CDD" id="cd06261">
    <property type="entry name" value="TM_PBP2"/>
    <property type="match status" value="1"/>
</dbReference>
<evidence type="ECO:0000256" key="4">
    <source>
        <dbReference type="ARBA" id="ARBA00022692"/>
    </source>
</evidence>
<evidence type="ECO:0000313" key="11">
    <source>
        <dbReference type="Proteomes" id="UP001501570"/>
    </source>
</evidence>
<organism evidence="10 11">
    <name type="scientific">Rugosimonospora acidiphila</name>
    <dbReference type="NCBI Taxonomy" id="556531"/>
    <lineage>
        <taxon>Bacteria</taxon>
        <taxon>Bacillati</taxon>
        <taxon>Actinomycetota</taxon>
        <taxon>Actinomycetes</taxon>
        <taxon>Micromonosporales</taxon>
        <taxon>Micromonosporaceae</taxon>
        <taxon>Rugosimonospora</taxon>
    </lineage>
</organism>